<keyword evidence="2" id="KW-1277">Toxin-antitoxin system</keyword>
<dbReference type="EMBL" id="NOZQ01000186">
    <property type="protein sequence ID" value="OYD14382.1"/>
    <property type="molecule type" value="Genomic_DNA"/>
</dbReference>
<comment type="caution">
    <text evidence="9">The sequence shown here is derived from an EMBL/GenBank/DDBJ whole genome shotgun (WGS) entry which is preliminary data.</text>
</comment>
<keyword evidence="7" id="KW-0346">Stress response</keyword>
<accession>A0A235BQA0</accession>
<dbReference type="Proteomes" id="UP000215215">
    <property type="component" value="Unassembled WGS sequence"/>
</dbReference>
<proteinExistence type="inferred from homology"/>
<dbReference type="EMBL" id="NOZQ01000191">
    <property type="protein sequence ID" value="OYD14297.1"/>
    <property type="molecule type" value="Genomic_DNA"/>
</dbReference>
<dbReference type="GO" id="GO:0016787">
    <property type="term" value="F:hydrolase activity"/>
    <property type="evidence" value="ECO:0007669"/>
    <property type="project" value="UniProtKB-KW"/>
</dbReference>
<dbReference type="InterPro" id="IPR012933">
    <property type="entry name" value="HicA_mRNA_interferase"/>
</dbReference>
<reference evidence="9 10" key="1">
    <citation type="submission" date="2017-07" db="EMBL/GenBank/DDBJ databases">
        <title>Recovery of genomes from metagenomes via a dereplication, aggregation, and scoring strategy.</title>
        <authorList>
            <person name="Sieber C.M."/>
            <person name="Probst A.J."/>
            <person name="Sharrar A."/>
            <person name="Thomas B.C."/>
            <person name="Hess M."/>
            <person name="Tringe S.G."/>
            <person name="Banfield J.F."/>
        </authorList>
    </citation>
    <scope>NUCLEOTIDE SEQUENCE [LARGE SCALE GENOMIC DNA]</scope>
    <source>
        <strain evidence="9">JGI_Cruoil_03_44_89</strain>
    </source>
</reference>
<evidence type="ECO:0000313" key="8">
    <source>
        <dbReference type="EMBL" id="OYD14297.1"/>
    </source>
</evidence>
<evidence type="ECO:0000313" key="10">
    <source>
        <dbReference type="Proteomes" id="UP000215215"/>
    </source>
</evidence>
<dbReference type="GO" id="GO:0003729">
    <property type="term" value="F:mRNA binding"/>
    <property type="evidence" value="ECO:0007669"/>
    <property type="project" value="InterPro"/>
</dbReference>
<evidence type="ECO:0000256" key="1">
    <source>
        <dbReference type="ARBA" id="ARBA00006620"/>
    </source>
</evidence>
<protein>
    <recommendedName>
        <fullName evidence="11">Addiction module toxin, HicA family</fullName>
    </recommendedName>
</protein>
<keyword evidence="4" id="KW-0255">Endonuclease</keyword>
<organism evidence="9 10">
    <name type="scientific">candidate division WOR-3 bacterium JGI_Cruoil_03_44_89</name>
    <dbReference type="NCBI Taxonomy" id="1973748"/>
    <lineage>
        <taxon>Bacteria</taxon>
        <taxon>Bacteria division WOR-3</taxon>
    </lineage>
</organism>
<dbReference type="InterPro" id="IPR038570">
    <property type="entry name" value="HicA_sf"/>
</dbReference>
<evidence type="ECO:0000256" key="7">
    <source>
        <dbReference type="ARBA" id="ARBA00023016"/>
    </source>
</evidence>
<evidence type="ECO:0000256" key="2">
    <source>
        <dbReference type="ARBA" id="ARBA00022649"/>
    </source>
</evidence>
<keyword evidence="5" id="KW-0378">Hydrolase</keyword>
<evidence type="ECO:0000256" key="3">
    <source>
        <dbReference type="ARBA" id="ARBA00022722"/>
    </source>
</evidence>
<gene>
    <name evidence="9" type="ORF">CH333_08185</name>
    <name evidence="8" type="ORF">CH333_08400</name>
</gene>
<evidence type="ECO:0008006" key="11">
    <source>
        <dbReference type="Google" id="ProtNLM"/>
    </source>
</evidence>
<name>A0A235BQA0_UNCW3</name>
<dbReference type="Pfam" id="PF07927">
    <property type="entry name" value="HicA_toxin"/>
    <property type="match status" value="1"/>
</dbReference>
<sequence length="85" mass="9338">MKYTRTPAITGKQLIRLLKKDGWIVARKARHGISLTKYIGGRNKVTVIPDTRASLDTGTLMAILGNKQTSLGKKGLLKLINKHGI</sequence>
<evidence type="ECO:0000256" key="4">
    <source>
        <dbReference type="ARBA" id="ARBA00022759"/>
    </source>
</evidence>
<keyword evidence="3" id="KW-0540">Nuclease</keyword>
<dbReference type="AlphaFoldDB" id="A0A235BQA0"/>
<keyword evidence="6" id="KW-0694">RNA-binding</keyword>
<evidence type="ECO:0000256" key="6">
    <source>
        <dbReference type="ARBA" id="ARBA00022884"/>
    </source>
</evidence>
<evidence type="ECO:0000313" key="9">
    <source>
        <dbReference type="EMBL" id="OYD14382.1"/>
    </source>
</evidence>
<evidence type="ECO:0000256" key="5">
    <source>
        <dbReference type="ARBA" id="ARBA00022801"/>
    </source>
</evidence>
<dbReference type="GO" id="GO:0004519">
    <property type="term" value="F:endonuclease activity"/>
    <property type="evidence" value="ECO:0007669"/>
    <property type="project" value="UniProtKB-KW"/>
</dbReference>
<dbReference type="Gene3D" id="3.30.920.30">
    <property type="entry name" value="Hypothetical protein"/>
    <property type="match status" value="1"/>
</dbReference>
<comment type="similarity">
    <text evidence="1">Belongs to the HicA mRNA interferase family.</text>
</comment>